<dbReference type="Proteomes" id="UP000053237">
    <property type="component" value="Unassembled WGS sequence"/>
</dbReference>
<keyword evidence="2 3" id="KW-0040">ANK repeat</keyword>
<keyword evidence="4" id="KW-0812">Transmembrane</keyword>
<evidence type="ECO:0000256" key="2">
    <source>
        <dbReference type="ARBA" id="ARBA00023043"/>
    </source>
</evidence>
<dbReference type="GO" id="GO:0085020">
    <property type="term" value="P:protein K6-linked ubiquitination"/>
    <property type="evidence" value="ECO:0007669"/>
    <property type="project" value="TreeGrafter"/>
</dbReference>
<name>A0A024FXQ3_9STRA</name>
<dbReference type="EMBL" id="CAIX01000001">
    <property type="protein sequence ID" value="CCI39339.1"/>
    <property type="molecule type" value="Genomic_DNA"/>
</dbReference>
<dbReference type="Gene3D" id="1.25.40.20">
    <property type="entry name" value="Ankyrin repeat-containing domain"/>
    <property type="match status" value="1"/>
</dbReference>
<feature type="transmembrane region" description="Helical" evidence="4">
    <location>
        <begin position="60"/>
        <end position="86"/>
    </location>
</feature>
<feature type="transmembrane region" description="Helical" evidence="4">
    <location>
        <begin position="161"/>
        <end position="178"/>
    </location>
</feature>
<dbReference type="InterPro" id="IPR036770">
    <property type="entry name" value="Ankyrin_rpt-contain_sf"/>
</dbReference>
<dbReference type="PROSITE" id="PS50088">
    <property type="entry name" value="ANK_REPEAT"/>
    <property type="match status" value="2"/>
</dbReference>
<dbReference type="InParanoid" id="A0A024FXQ3"/>
<evidence type="ECO:0000256" key="1">
    <source>
        <dbReference type="ARBA" id="ARBA00022737"/>
    </source>
</evidence>
<gene>
    <name evidence="5" type="ORF">BN9_001220</name>
</gene>
<proteinExistence type="predicted"/>
<keyword evidence="4" id="KW-1133">Transmembrane helix</keyword>
<sequence length="321" mass="36056">MRLVMQVIMHQAGKLSIVVVLLAFLYVWARVLVLHYVLCKARSFIYRHPKNFPRNYFIPLLYFATIACILMPLHGGDFGSSWIYAIPLPLTLHDDMCRMIGVPLYAFVIAVTNAIQNLTNKTQNNLDQGLMQFLQELTGWFHSLPIAAGLPLAYIQLALEIIGALCICFLHGFGLFYHEPRSVDDELRDAARNNDLKRAKEALECGADPDASGNDGMTSLHICAQQAAPAIGKLLLDHGCSPNKPDSIGLSPLHWAVQSRREEPNTEKRLQMVRLLLEYHADPYQPDIRKVTALALAEKNQNLFALGAIRELTQQNELVMQ</sequence>
<dbReference type="GO" id="GO:0004842">
    <property type="term" value="F:ubiquitin-protein transferase activity"/>
    <property type="evidence" value="ECO:0007669"/>
    <property type="project" value="TreeGrafter"/>
</dbReference>
<feature type="transmembrane region" description="Helical" evidence="4">
    <location>
        <begin position="98"/>
        <end position="116"/>
    </location>
</feature>
<dbReference type="STRING" id="65357.A0A024FXQ3"/>
<keyword evidence="1" id="KW-0677">Repeat</keyword>
<dbReference type="OrthoDB" id="539213at2759"/>
<dbReference type="PANTHER" id="PTHR24171:SF8">
    <property type="entry name" value="BRCA1-ASSOCIATED RING DOMAIN PROTEIN 1"/>
    <property type="match status" value="1"/>
</dbReference>
<protein>
    <submittedName>
        <fullName evidence="5">Uncharacterized protein</fullName>
    </submittedName>
</protein>
<reference evidence="5 6" key="1">
    <citation type="submission" date="2012-05" db="EMBL/GenBank/DDBJ databases">
        <title>Recombination and specialization in a pathogen metapopulation.</title>
        <authorList>
            <person name="Gardiner A."/>
            <person name="Kemen E."/>
            <person name="Schultz-Larsen T."/>
            <person name="MacLean D."/>
            <person name="Van Oosterhout C."/>
            <person name="Jones J.D.G."/>
        </authorList>
    </citation>
    <scope>NUCLEOTIDE SEQUENCE [LARGE SCALE GENOMIC DNA]</scope>
    <source>
        <strain evidence="5 6">Ac Nc2</strain>
    </source>
</reference>
<keyword evidence="4" id="KW-0472">Membrane</keyword>
<evidence type="ECO:0000256" key="3">
    <source>
        <dbReference type="PROSITE-ProRule" id="PRU00023"/>
    </source>
</evidence>
<evidence type="ECO:0000256" key="4">
    <source>
        <dbReference type="SAM" id="Phobius"/>
    </source>
</evidence>
<dbReference type="SUPFAM" id="SSF48403">
    <property type="entry name" value="Ankyrin repeat"/>
    <property type="match status" value="1"/>
</dbReference>
<dbReference type="SMART" id="SM00248">
    <property type="entry name" value="ANK"/>
    <property type="match status" value="3"/>
</dbReference>
<keyword evidence="6" id="KW-1185">Reference proteome</keyword>
<evidence type="ECO:0000313" key="5">
    <source>
        <dbReference type="EMBL" id="CCI39339.1"/>
    </source>
</evidence>
<feature type="repeat" description="ANK" evidence="3">
    <location>
        <begin position="215"/>
        <end position="247"/>
    </location>
</feature>
<feature type="transmembrane region" description="Helical" evidence="4">
    <location>
        <begin position="15"/>
        <end position="39"/>
    </location>
</feature>
<dbReference type="InterPro" id="IPR002110">
    <property type="entry name" value="Ankyrin_rpt"/>
</dbReference>
<dbReference type="Pfam" id="PF12796">
    <property type="entry name" value="Ank_2"/>
    <property type="match status" value="1"/>
</dbReference>
<organism evidence="5 6">
    <name type="scientific">Albugo candida</name>
    <dbReference type="NCBI Taxonomy" id="65357"/>
    <lineage>
        <taxon>Eukaryota</taxon>
        <taxon>Sar</taxon>
        <taxon>Stramenopiles</taxon>
        <taxon>Oomycota</taxon>
        <taxon>Peronosporomycetes</taxon>
        <taxon>Albuginales</taxon>
        <taxon>Albuginaceae</taxon>
        <taxon>Albugo</taxon>
    </lineage>
</organism>
<feature type="repeat" description="ANK" evidence="3">
    <location>
        <begin position="248"/>
        <end position="288"/>
    </location>
</feature>
<accession>A0A024FXQ3</accession>
<dbReference type="AlphaFoldDB" id="A0A024FXQ3"/>
<dbReference type="PANTHER" id="PTHR24171">
    <property type="entry name" value="ANKYRIN REPEAT DOMAIN-CONTAINING PROTEIN 39-RELATED"/>
    <property type="match status" value="1"/>
</dbReference>
<comment type="caution">
    <text evidence="5">The sequence shown here is derived from an EMBL/GenBank/DDBJ whole genome shotgun (WGS) entry which is preliminary data.</text>
</comment>
<evidence type="ECO:0000313" key="6">
    <source>
        <dbReference type="Proteomes" id="UP000053237"/>
    </source>
</evidence>